<protein>
    <submittedName>
        <fullName evidence="2">Uncharacterized protein</fullName>
    </submittedName>
</protein>
<name>A0A8S5NXU1_9CAUD</name>
<accession>A0A8S5NXU1</accession>
<proteinExistence type="predicted"/>
<keyword evidence="1" id="KW-0812">Transmembrane</keyword>
<keyword evidence="1" id="KW-1133">Transmembrane helix</keyword>
<dbReference type="EMBL" id="BK015278">
    <property type="protein sequence ID" value="DAD99231.1"/>
    <property type="molecule type" value="Genomic_DNA"/>
</dbReference>
<evidence type="ECO:0000256" key="1">
    <source>
        <dbReference type="SAM" id="Phobius"/>
    </source>
</evidence>
<evidence type="ECO:0000313" key="2">
    <source>
        <dbReference type="EMBL" id="DAD99231.1"/>
    </source>
</evidence>
<sequence>MPFALHQPLTLFKHLLFSQYTSVNRIHLVLFFFCITIYVFIIDNILYIVILFYKNNILYEIFVLLYIL</sequence>
<organism evidence="2">
    <name type="scientific">Myoviridae sp. ctj994</name>
    <dbReference type="NCBI Taxonomy" id="2825160"/>
    <lineage>
        <taxon>Viruses</taxon>
        <taxon>Duplodnaviria</taxon>
        <taxon>Heunggongvirae</taxon>
        <taxon>Uroviricota</taxon>
        <taxon>Caudoviricetes</taxon>
    </lineage>
</organism>
<keyword evidence="1" id="KW-0472">Membrane</keyword>
<feature type="transmembrane region" description="Helical" evidence="1">
    <location>
        <begin position="26"/>
        <end position="53"/>
    </location>
</feature>
<reference evidence="2" key="1">
    <citation type="journal article" date="2021" name="Proc. Natl. Acad. Sci. U.S.A.">
        <title>A Catalog of Tens of Thousands of Viruses from Human Metagenomes Reveals Hidden Associations with Chronic Diseases.</title>
        <authorList>
            <person name="Tisza M.J."/>
            <person name="Buck C.B."/>
        </authorList>
    </citation>
    <scope>NUCLEOTIDE SEQUENCE</scope>
    <source>
        <strain evidence="2">Ctj994</strain>
    </source>
</reference>